<dbReference type="EMBL" id="JRHC01000001">
    <property type="protein sequence ID" value="KJF45172.1"/>
    <property type="molecule type" value="Genomic_DNA"/>
</dbReference>
<dbReference type="RefSeq" id="WP_045027085.1">
    <property type="nucleotide sequence ID" value="NZ_JRHC01000001.1"/>
</dbReference>
<dbReference type="PANTHER" id="PTHR42760">
    <property type="entry name" value="SHORT-CHAIN DEHYDROGENASES/REDUCTASES FAMILY MEMBER"/>
    <property type="match status" value="1"/>
</dbReference>
<proteinExistence type="inferred from homology"/>
<evidence type="ECO:0000256" key="2">
    <source>
        <dbReference type="ARBA" id="ARBA00023002"/>
    </source>
</evidence>
<organism evidence="3 4">
    <name type="scientific">Draconibacterium sediminis</name>
    <dbReference type="NCBI Taxonomy" id="1544798"/>
    <lineage>
        <taxon>Bacteria</taxon>
        <taxon>Pseudomonadati</taxon>
        <taxon>Bacteroidota</taxon>
        <taxon>Bacteroidia</taxon>
        <taxon>Marinilabiliales</taxon>
        <taxon>Prolixibacteraceae</taxon>
        <taxon>Draconibacterium</taxon>
    </lineage>
</organism>
<dbReference type="PANTHER" id="PTHR42760:SF115">
    <property type="entry name" value="3-OXOACYL-[ACYL-CARRIER-PROTEIN] REDUCTASE FABG"/>
    <property type="match status" value="1"/>
</dbReference>
<dbReference type="InterPro" id="IPR036291">
    <property type="entry name" value="NAD(P)-bd_dom_sf"/>
</dbReference>
<dbReference type="PRINTS" id="PR00080">
    <property type="entry name" value="SDRFAMILY"/>
</dbReference>
<dbReference type="Gene3D" id="3.40.50.720">
    <property type="entry name" value="NAD(P)-binding Rossmann-like Domain"/>
    <property type="match status" value="1"/>
</dbReference>
<accession>A0A0D8JE30</accession>
<dbReference type="AlphaFoldDB" id="A0A0D8JE30"/>
<dbReference type="SUPFAM" id="SSF51735">
    <property type="entry name" value="NAD(P)-binding Rossmann-fold domains"/>
    <property type="match status" value="1"/>
</dbReference>
<evidence type="ECO:0000313" key="3">
    <source>
        <dbReference type="EMBL" id="KJF45172.1"/>
    </source>
</evidence>
<dbReference type="GO" id="GO:0005975">
    <property type="term" value="P:carbohydrate metabolic process"/>
    <property type="evidence" value="ECO:0007669"/>
    <property type="project" value="UniProtKB-ARBA"/>
</dbReference>
<evidence type="ECO:0000313" key="4">
    <source>
        <dbReference type="Proteomes" id="UP000032544"/>
    </source>
</evidence>
<dbReference type="FunFam" id="3.40.50.720:FF:000240">
    <property type="entry name" value="SDR family oxidoreductase"/>
    <property type="match status" value="1"/>
</dbReference>
<keyword evidence="2 3" id="KW-0560">Oxidoreductase</keyword>
<dbReference type="PRINTS" id="PR00081">
    <property type="entry name" value="GDHRDH"/>
</dbReference>
<comment type="similarity">
    <text evidence="1">Belongs to the short-chain dehydrogenases/reductases (SDR) family.</text>
</comment>
<dbReference type="GO" id="GO:0050090">
    <property type="term" value="F:mannuronate reductase activity"/>
    <property type="evidence" value="ECO:0007669"/>
    <property type="project" value="UniProtKB-EC"/>
</dbReference>
<name>A0A0D8JE30_9BACT</name>
<dbReference type="OrthoDB" id="9803333at2"/>
<dbReference type="Pfam" id="PF13561">
    <property type="entry name" value="adh_short_C2"/>
    <property type="match status" value="1"/>
</dbReference>
<dbReference type="InterPro" id="IPR002347">
    <property type="entry name" value="SDR_fam"/>
</dbReference>
<dbReference type="NCBIfam" id="NF006132">
    <property type="entry name" value="PRK08277.1"/>
    <property type="match status" value="1"/>
</dbReference>
<reference evidence="3 4" key="1">
    <citation type="submission" date="2014-09" db="EMBL/GenBank/DDBJ databases">
        <title>Draft Genome Sequence of Draconibacterium sp. JN14CK-3.</title>
        <authorList>
            <person name="Dong C."/>
            <person name="Lai Q."/>
            <person name="Shao Z."/>
        </authorList>
    </citation>
    <scope>NUCLEOTIDE SEQUENCE [LARGE SCALE GENOMIC DNA]</scope>
    <source>
        <strain evidence="3 4">JN14CK-3</strain>
    </source>
</reference>
<comment type="caution">
    <text evidence="3">The sequence shown here is derived from an EMBL/GenBank/DDBJ whole genome shotgun (WGS) entry which is preliminary data.</text>
</comment>
<keyword evidence="4" id="KW-1185">Reference proteome</keyword>
<sequence length="268" mass="28789">MFDLEGKVAVVTGGGGVLGGSIAQSLVDAGVRVAILDIRKEQVDNRVDELQKKGGEVLGFVSSVLDVEDLKKTREQLLEKWGKIDILINAAGGNMPGATLTEQQTVFDMKIDDFQKVTDLNLNGTVFPSLVFGEAMAKRGEGSIITISSMATYSAISRVLGYSVSKTGINIFTQWMAMEMATKFNEKIRVNSIAPGFFIGDQNRNVLINPDGSYTERSKKVLARTPMGRFGDIKELNGAVQFLCSDAASFITGVILPVDGGFSSFSGV</sequence>
<dbReference type="InterPro" id="IPR020904">
    <property type="entry name" value="Sc_DH/Rdtase_CS"/>
</dbReference>
<dbReference type="Proteomes" id="UP000032544">
    <property type="component" value="Unassembled WGS sequence"/>
</dbReference>
<dbReference type="STRING" id="1544798.LH29_07170"/>
<dbReference type="EC" id="1.1.1.131" evidence="3"/>
<dbReference type="PATRIC" id="fig|1544798.3.peg.1439"/>
<protein>
    <submittedName>
        <fullName evidence="3">D-mannonate oxidoreductase</fullName>
        <ecNumber evidence="3">1.1.1.131</ecNumber>
    </submittedName>
</protein>
<evidence type="ECO:0000256" key="1">
    <source>
        <dbReference type="ARBA" id="ARBA00006484"/>
    </source>
</evidence>
<gene>
    <name evidence="3" type="ORF">LH29_07170</name>
</gene>
<dbReference type="PROSITE" id="PS00061">
    <property type="entry name" value="ADH_SHORT"/>
    <property type="match status" value="1"/>
</dbReference>